<proteinExistence type="predicted"/>
<accession>A0ACD1G212</accession>
<dbReference type="EMBL" id="KZ825364">
    <property type="protein sequence ID" value="RAH43266.1"/>
    <property type="molecule type" value="Genomic_DNA"/>
</dbReference>
<name>A0ACD1G212_9EURO</name>
<reference evidence="1" key="1">
    <citation type="submission" date="2018-02" db="EMBL/GenBank/DDBJ databases">
        <title>The genomes of Aspergillus section Nigri reveals drivers in fungal speciation.</title>
        <authorList>
            <consortium name="DOE Joint Genome Institute"/>
            <person name="Vesth T.C."/>
            <person name="Nybo J."/>
            <person name="Theobald S."/>
            <person name="Brandl J."/>
            <person name="Frisvad J.C."/>
            <person name="Nielsen K.F."/>
            <person name="Lyhne E.K."/>
            <person name="Kogle M.E."/>
            <person name="Kuo A."/>
            <person name="Riley R."/>
            <person name="Clum A."/>
            <person name="Nolan M."/>
            <person name="Lipzen A."/>
            <person name="Salamov A."/>
            <person name="Henrissat B."/>
            <person name="Wiebenga A."/>
            <person name="De vries R.P."/>
            <person name="Grigoriev I.V."/>
            <person name="Mortensen U.H."/>
            <person name="Andersen M.R."/>
            <person name="Baker S.E."/>
        </authorList>
    </citation>
    <scope>NUCLEOTIDE SEQUENCE</scope>
    <source>
        <strain evidence="1">CBS 621.78</strain>
    </source>
</reference>
<evidence type="ECO:0000313" key="2">
    <source>
        <dbReference type="Proteomes" id="UP000249057"/>
    </source>
</evidence>
<protein>
    <submittedName>
        <fullName evidence="1">RraA-like protein</fullName>
    </submittedName>
</protein>
<gene>
    <name evidence="1" type="ORF">BO95DRAFT_484124</name>
</gene>
<evidence type="ECO:0000313" key="1">
    <source>
        <dbReference type="EMBL" id="RAH43266.1"/>
    </source>
</evidence>
<sequence length="306" mass="32799">MLSTIEPGTNLDGPLRNPYYSQSLNPTLQPLPVKPEALRINLRDSSIAPDSPRIDLSHSTTITTIIHSPSQILKQRHQLPTNMPTPTPLEEKLRILHNYSACDVSDALLKLQTPAPGAPARAGHLADLISTIKFISKHDDIPAASNDNAHTIPPNTHWVDTVDPDTIVVIDQPPTQHCAVVGGIMALRMKHLGVKGAVVNGRVRDLAEFMECGLPVWARGTSTVGSGAEAKAVARNVAVDVGGVVVEPGDIIVCDPVEGVVAIPRDLLDAVLETMPKLVAMDDRVKEAVGQGVSVLDAFKRFRGKI</sequence>
<organism evidence="1 2">
    <name type="scientific">Aspergillus brunneoviolaceus CBS 621.78</name>
    <dbReference type="NCBI Taxonomy" id="1450534"/>
    <lineage>
        <taxon>Eukaryota</taxon>
        <taxon>Fungi</taxon>
        <taxon>Dikarya</taxon>
        <taxon>Ascomycota</taxon>
        <taxon>Pezizomycotina</taxon>
        <taxon>Eurotiomycetes</taxon>
        <taxon>Eurotiomycetidae</taxon>
        <taxon>Eurotiales</taxon>
        <taxon>Aspergillaceae</taxon>
        <taxon>Aspergillus</taxon>
        <taxon>Aspergillus subgen. Circumdati</taxon>
    </lineage>
</organism>
<keyword evidence="2" id="KW-1185">Reference proteome</keyword>
<dbReference type="Proteomes" id="UP000249057">
    <property type="component" value="Unassembled WGS sequence"/>
</dbReference>